<dbReference type="Proteomes" id="UP000464314">
    <property type="component" value="Chromosome"/>
</dbReference>
<name>A0A6P1TPM3_9FIRM</name>
<evidence type="ECO:0000313" key="4">
    <source>
        <dbReference type="Proteomes" id="UP000464314"/>
    </source>
</evidence>
<sequence length="389" mass="44771">MSLMIRHIVENQLLRGVKMAAGFSGESNVISWVNVMEILDSPNSVQRGELLVTTGYNLNEHELYSDLILTLKNNGVSGIAIQTGYYIDKIPGYILDESDRLGFPVLEIPKDLTFSDILRILIQKINTGKSENEQSDEAAKSRFHSIFETLKQYSQVLFNEDTGKVAHLFYVQPINQYAVSETIALNCMNRIKSYLTDRADTCEYHTGKNGTASFLIIFETENKYLSMIYDFSIELTFLSEQQGINYYVGVDRIKSLESLYLSLEHVTECTDLLKSIHAKRGVCSYDNMTFIKMFGILHQNEHSFVSDNQALQILLNYDRINQTNYVQTLRYYLADNCNASKTAARLYIHRHTLQKRLEKIYDLCGINSDDYFARLYMSISLLFHDYFAF</sequence>
<dbReference type="PANTHER" id="PTHR33744">
    <property type="entry name" value="CARBOHYDRATE DIACID REGULATOR"/>
    <property type="match status" value="1"/>
</dbReference>
<dbReference type="InterPro" id="IPR012914">
    <property type="entry name" value="PucR_dom"/>
</dbReference>
<feature type="domain" description="Purine catabolism PurC-like" evidence="1">
    <location>
        <begin position="8"/>
        <end position="125"/>
    </location>
</feature>
<keyword evidence="4" id="KW-1185">Reference proteome</keyword>
<proteinExistence type="predicted"/>
<feature type="domain" description="PucR C-terminal helix-turn-helix" evidence="2">
    <location>
        <begin position="326"/>
        <end position="381"/>
    </location>
</feature>
<protein>
    <recommendedName>
        <fullName evidence="5">PucR family transcriptional regulator</fullName>
    </recommendedName>
</protein>
<dbReference type="Pfam" id="PF13556">
    <property type="entry name" value="HTH_30"/>
    <property type="match status" value="1"/>
</dbReference>
<dbReference type="EMBL" id="CP048000">
    <property type="protein sequence ID" value="QHQ61575.1"/>
    <property type="molecule type" value="Genomic_DNA"/>
</dbReference>
<accession>A0A6P1TPM3</accession>
<evidence type="ECO:0000259" key="1">
    <source>
        <dbReference type="Pfam" id="PF07905"/>
    </source>
</evidence>
<dbReference type="AlphaFoldDB" id="A0A6P1TPM3"/>
<dbReference type="RefSeq" id="WP_161838400.1">
    <property type="nucleotide sequence ID" value="NZ_CP048000.1"/>
</dbReference>
<dbReference type="InterPro" id="IPR025736">
    <property type="entry name" value="PucR_C-HTH_dom"/>
</dbReference>
<dbReference type="KEGG" id="anr:Ana3638_12975"/>
<dbReference type="InterPro" id="IPR042070">
    <property type="entry name" value="PucR_C-HTH_sf"/>
</dbReference>
<dbReference type="Gene3D" id="1.10.10.2840">
    <property type="entry name" value="PucR C-terminal helix-turn-helix domain"/>
    <property type="match status" value="1"/>
</dbReference>
<evidence type="ECO:0000313" key="3">
    <source>
        <dbReference type="EMBL" id="QHQ61575.1"/>
    </source>
</evidence>
<dbReference type="Pfam" id="PF07905">
    <property type="entry name" value="PucR"/>
    <property type="match status" value="1"/>
</dbReference>
<dbReference type="InterPro" id="IPR051448">
    <property type="entry name" value="CdaR-like_regulators"/>
</dbReference>
<organism evidence="3 4">
    <name type="scientific">Anaerocolumna sedimenticola</name>
    <dbReference type="NCBI Taxonomy" id="2696063"/>
    <lineage>
        <taxon>Bacteria</taxon>
        <taxon>Bacillati</taxon>
        <taxon>Bacillota</taxon>
        <taxon>Clostridia</taxon>
        <taxon>Lachnospirales</taxon>
        <taxon>Lachnospiraceae</taxon>
        <taxon>Anaerocolumna</taxon>
    </lineage>
</organism>
<reference evidence="3 4" key="1">
    <citation type="submission" date="2020-01" db="EMBL/GenBank/DDBJ databases">
        <title>Genome analysis of Anaerocolumna sp. CBA3638.</title>
        <authorList>
            <person name="Kim J."/>
            <person name="Roh S.W."/>
        </authorList>
    </citation>
    <scope>NUCLEOTIDE SEQUENCE [LARGE SCALE GENOMIC DNA]</scope>
    <source>
        <strain evidence="3 4">CBA3638</strain>
    </source>
</reference>
<gene>
    <name evidence="3" type="ORF">Ana3638_12975</name>
</gene>
<evidence type="ECO:0008006" key="5">
    <source>
        <dbReference type="Google" id="ProtNLM"/>
    </source>
</evidence>
<evidence type="ECO:0000259" key="2">
    <source>
        <dbReference type="Pfam" id="PF13556"/>
    </source>
</evidence>
<dbReference type="PANTHER" id="PTHR33744:SF15">
    <property type="entry name" value="CARBOHYDRATE DIACID REGULATOR"/>
    <property type="match status" value="1"/>
</dbReference>